<evidence type="ECO:0000256" key="5">
    <source>
        <dbReference type="ARBA" id="ARBA00022909"/>
    </source>
</evidence>
<comment type="catalytic activity">
    <reaction evidence="1">
        <text>7,8-dihydroneopterin = 6-hydroxymethyl-7,8-dihydropterin + glycolaldehyde</text>
        <dbReference type="Rhea" id="RHEA:10540"/>
        <dbReference type="ChEBI" id="CHEBI:17001"/>
        <dbReference type="ChEBI" id="CHEBI:17071"/>
        <dbReference type="ChEBI" id="CHEBI:44841"/>
        <dbReference type="EC" id="4.1.2.25"/>
    </reaction>
</comment>
<organism evidence="9">
    <name type="scientific">marine metagenome</name>
    <dbReference type="NCBI Taxonomy" id="408172"/>
    <lineage>
        <taxon>unclassified sequences</taxon>
        <taxon>metagenomes</taxon>
        <taxon>ecological metagenomes</taxon>
    </lineage>
</organism>
<dbReference type="EC" id="4.1.2.25" evidence="4"/>
<dbReference type="NCBIfam" id="TIGR00526">
    <property type="entry name" value="folB_dom"/>
    <property type="match status" value="1"/>
</dbReference>
<protein>
    <recommendedName>
        <fullName evidence="4">dihydroneopterin aldolase</fullName>
        <ecNumber evidence="4">4.1.2.25</ecNumber>
    </recommendedName>
    <alternativeName>
        <fullName evidence="7">7,8-dihydroneopterin aldolase</fullName>
    </alternativeName>
</protein>
<comment type="similarity">
    <text evidence="3">Belongs to the DHNA family.</text>
</comment>
<feature type="domain" description="Dihydroneopterin aldolase/epimerase" evidence="8">
    <location>
        <begin position="12"/>
        <end position="122"/>
    </location>
</feature>
<evidence type="ECO:0000313" key="9">
    <source>
        <dbReference type="EMBL" id="SVA97902.1"/>
    </source>
</evidence>
<evidence type="ECO:0000256" key="2">
    <source>
        <dbReference type="ARBA" id="ARBA00005013"/>
    </source>
</evidence>
<dbReference type="GO" id="GO:0004150">
    <property type="term" value="F:dihydroneopterin aldolase activity"/>
    <property type="evidence" value="ECO:0007669"/>
    <property type="project" value="UniProtKB-EC"/>
</dbReference>
<comment type="pathway">
    <text evidence="2">Cofactor biosynthesis; tetrahydrofolate biosynthesis; 2-amino-4-hydroxy-6-hydroxymethyl-7,8-dihydropteridine diphosphate from 7,8-dihydroneopterin triphosphate: step 3/4.</text>
</comment>
<name>A0A382A9W8_9ZZZZ</name>
<dbReference type="GO" id="GO:0005737">
    <property type="term" value="C:cytoplasm"/>
    <property type="evidence" value="ECO:0007669"/>
    <property type="project" value="TreeGrafter"/>
</dbReference>
<dbReference type="InterPro" id="IPR043133">
    <property type="entry name" value="GTP-CH-I_C/QueF"/>
</dbReference>
<evidence type="ECO:0000256" key="3">
    <source>
        <dbReference type="ARBA" id="ARBA00005708"/>
    </source>
</evidence>
<reference evidence="9" key="1">
    <citation type="submission" date="2018-05" db="EMBL/GenBank/DDBJ databases">
        <authorList>
            <person name="Lanie J.A."/>
            <person name="Ng W.-L."/>
            <person name="Kazmierczak K.M."/>
            <person name="Andrzejewski T.M."/>
            <person name="Davidsen T.M."/>
            <person name="Wayne K.J."/>
            <person name="Tettelin H."/>
            <person name="Glass J.I."/>
            <person name="Rusch D."/>
            <person name="Podicherti R."/>
            <person name="Tsui H.-C.T."/>
            <person name="Winkler M.E."/>
        </authorList>
    </citation>
    <scope>NUCLEOTIDE SEQUENCE</scope>
</reference>
<sequence>MASIGRLTGHRIKLHQLSFPVYLGVLPHEREGPQQLLIDLVIELHPDMPDPLEDVNKVLNYDEIRSRIIELAQSRHFNLLESLARELLSVFENETTITGVHLSVQKPDVYADAVSVGYELDYAWER</sequence>
<dbReference type="PANTHER" id="PTHR42844">
    <property type="entry name" value="DIHYDRONEOPTERIN ALDOLASE 1-RELATED"/>
    <property type="match status" value="1"/>
</dbReference>
<gene>
    <name evidence="9" type="ORF">METZ01_LOCUS150756</name>
</gene>
<evidence type="ECO:0000256" key="1">
    <source>
        <dbReference type="ARBA" id="ARBA00001353"/>
    </source>
</evidence>
<evidence type="ECO:0000256" key="4">
    <source>
        <dbReference type="ARBA" id="ARBA00013043"/>
    </source>
</evidence>
<dbReference type="GO" id="GO:0046656">
    <property type="term" value="P:folic acid biosynthetic process"/>
    <property type="evidence" value="ECO:0007669"/>
    <property type="project" value="UniProtKB-KW"/>
</dbReference>
<accession>A0A382A9W8</accession>
<evidence type="ECO:0000259" key="8">
    <source>
        <dbReference type="SMART" id="SM00905"/>
    </source>
</evidence>
<keyword evidence="6" id="KW-0456">Lyase</keyword>
<dbReference type="InterPro" id="IPR006157">
    <property type="entry name" value="FolB_dom"/>
</dbReference>
<evidence type="ECO:0000256" key="7">
    <source>
        <dbReference type="ARBA" id="ARBA00032903"/>
    </source>
</evidence>
<dbReference type="EMBL" id="UINC01024390">
    <property type="protein sequence ID" value="SVA97902.1"/>
    <property type="molecule type" value="Genomic_DNA"/>
</dbReference>
<proteinExistence type="inferred from homology"/>
<dbReference type="Gene3D" id="3.30.1130.10">
    <property type="match status" value="1"/>
</dbReference>
<evidence type="ECO:0000256" key="6">
    <source>
        <dbReference type="ARBA" id="ARBA00023239"/>
    </source>
</evidence>
<dbReference type="SUPFAM" id="SSF55620">
    <property type="entry name" value="Tetrahydrobiopterin biosynthesis enzymes-like"/>
    <property type="match status" value="1"/>
</dbReference>
<dbReference type="Pfam" id="PF02152">
    <property type="entry name" value="FolB"/>
    <property type="match status" value="1"/>
</dbReference>
<dbReference type="PANTHER" id="PTHR42844:SF1">
    <property type="entry name" value="DIHYDRONEOPTERIN ALDOLASE 1-RELATED"/>
    <property type="match status" value="1"/>
</dbReference>
<dbReference type="InterPro" id="IPR006156">
    <property type="entry name" value="Dihydroneopterin_aldolase"/>
</dbReference>
<dbReference type="SMART" id="SM00905">
    <property type="entry name" value="FolB"/>
    <property type="match status" value="1"/>
</dbReference>
<keyword evidence="5" id="KW-0289">Folate biosynthesis</keyword>
<dbReference type="AlphaFoldDB" id="A0A382A9W8"/>